<dbReference type="InterPro" id="IPR029058">
    <property type="entry name" value="AB_hydrolase_fold"/>
</dbReference>
<keyword evidence="3" id="KW-0378">Hydrolase</keyword>
<dbReference type="OrthoDB" id="9785847at2"/>
<dbReference type="eggNOG" id="COG2267">
    <property type="taxonomic scope" value="Bacteria"/>
</dbReference>
<dbReference type="STRING" id="582402.Hbal_3051"/>
<sequence>MVRFILGVVVFFTLVFTAAWFSLTHPDMSYAELDEKYAVSASKFITLESGARVHYLDSGPAPENTTSPPLILIHGYTSSSFEWSNWIKSLRGRYHIIAVDLPAHGLTEASMNYIREEAGMVNFVDEFTQSLNLSSFVLGGSSLGGRISWEYSLIHPEKVDSLILIGADGWEVSETATSFDPIIKDLNSYPLLAPVLRFFDMKTFITARVQQSFLNPDEANPELIDRFSDFTFAPNHRKGLVELALQKHTLDPQRENSIPTLILQGEKDAIVPLSYATKFHQLAPNSTLLTYEMAGHNLHMEAPRRSLEDVLEFLTNEQRPRPRNSYQELETSSYTRESDTVLPVSKN</sequence>
<organism evidence="3 4">
    <name type="scientific">Hirschia baltica (strain ATCC 49814 / DSM 5838 / IFAM 1418)</name>
    <dbReference type="NCBI Taxonomy" id="582402"/>
    <lineage>
        <taxon>Bacteria</taxon>
        <taxon>Pseudomonadati</taxon>
        <taxon>Pseudomonadota</taxon>
        <taxon>Alphaproteobacteria</taxon>
        <taxon>Hyphomonadales</taxon>
        <taxon>Hyphomonadaceae</taxon>
        <taxon>Hirschia</taxon>
    </lineage>
</organism>
<dbReference type="HOGENOM" id="CLU_020336_13_2_5"/>
<proteinExistence type="predicted"/>
<dbReference type="Proteomes" id="UP000002745">
    <property type="component" value="Chromosome"/>
</dbReference>
<evidence type="ECO:0000259" key="2">
    <source>
        <dbReference type="Pfam" id="PF00561"/>
    </source>
</evidence>
<dbReference type="RefSeq" id="WP_015828869.1">
    <property type="nucleotide sequence ID" value="NC_012982.1"/>
</dbReference>
<gene>
    <name evidence="3" type="ordered locus">Hbal_3051</name>
</gene>
<protein>
    <submittedName>
        <fullName evidence="3">Alpha/beta hydrolase fold protein</fullName>
    </submittedName>
</protein>
<keyword evidence="4" id="KW-1185">Reference proteome</keyword>
<evidence type="ECO:0000313" key="4">
    <source>
        <dbReference type="Proteomes" id="UP000002745"/>
    </source>
</evidence>
<dbReference type="PRINTS" id="PR00412">
    <property type="entry name" value="EPOXHYDRLASE"/>
</dbReference>
<reference evidence="4" key="1">
    <citation type="journal article" date="2011" name="J. Bacteriol.">
        <title>Genome sequences of eight morphologically diverse alphaproteobacteria.</title>
        <authorList>
            <consortium name="US DOE Joint Genome Institute"/>
            <person name="Brown P.J."/>
            <person name="Kysela D.T."/>
            <person name="Buechlein A."/>
            <person name="Hemmerich C."/>
            <person name="Brun Y.V."/>
        </authorList>
    </citation>
    <scope>NUCLEOTIDE SEQUENCE [LARGE SCALE GENOMIC DNA]</scope>
    <source>
        <strain evidence="4">ATCC 49814 / DSM 5838 / IFAM 1418</strain>
    </source>
</reference>
<feature type="compositionally biased region" description="Polar residues" evidence="1">
    <location>
        <begin position="324"/>
        <end position="335"/>
    </location>
</feature>
<dbReference type="InterPro" id="IPR000639">
    <property type="entry name" value="Epox_hydrolase-like"/>
</dbReference>
<dbReference type="InterPro" id="IPR050266">
    <property type="entry name" value="AB_hydrolase_sf"/>
</dbReference>
<evidence type="ECO:0000313" key="3">
    <source>
        <dbReference type="EMBL" id="ACT60719.1"/>
    </source>
</evidence>
<evidence type="ECO:0000256" key="1">
    <source>
        <dbReference type="SAM" id="MobiDB-lite"/>
    </source>
</evidence>
<accession>C6XRV9</accession>
<feature type="region of interest" description="Disordered" evidence="1">
    <location>
        <begin position="318"/>
        <end position="347"/>
    </location>
</feature>
<dbReference type="GO" id="GO:0016787">
    <property type="term" value="F:hydrolase activity"/>
    <property type="evidence" value="ECO:0007669"/>
    <property type="project" value="UniProtKB-KW"/>
</dbReference>
<feature type="domain" description="AB hydrolase-1" evidence="2">
    <location>
        <begin position="68"/>
        <end position="303"/>
    </location>
</feature>
<dbReference type="Gene3D" id="3.40.50.1820">
    <property type="entry name" value="alpha/beta hydrolase"/>
    <property type="match status" value="1"/>
</dbReference>
<dbReference type="AlphaFoldDB" id="C6XRV9"/>
<name>C6XRV9_HIRBI</name>
<dbReference type="EMBL" id="CP001678">
    <property type="protein sequence ID" value="ACT60719.1"/>
    <property type="molecule type" value="Genomic_DNA"/>
</dbReference>
<dbReference type="PANTHER" id="PTHR43798">
    <property type="entry name" value="MONOACYLGLYCEROL LIPASE"/>
    <property type="match status" value="1"/>
</dbReference>
<dbReference type="SUPFAM" id="SSF53474">
    <property type="entry name" value="alpha/beta-Hydrolases"/>
    <property type="match status" value="1"/>
</dbReference>
<dbReference type="PRINTS" id="PR00111">
    <property type="entry name" value="ABHYDROLASE"/>
</dbReference>
<dbReference type="KEGG" id="hba:Hbal_3051"/>
<dbReference type="InterPro" id="IPR000073">
    <property type="entry name" value="AB_hydrolase_1"/>
</dbReference>
<dbReference type="Pfam" id="PF00561">
    <property type="entry name" value="Abhydrolase_1"/>
    <property type="match status" value="1"/>
</dbReference>